<keyword evidence="3" id="KW-1185">Reference proteome</keyword>
<organism evidence="2 3">
    <name type="scientific">Ornithinibacillus salinisoli</name>
    <dbReference type="NCBI Taxonomy" id="1848459"/>
    <lineage>
        <taxon>Bacteria</taxon>
        <taxon>Bacillati</taxon>
        <taxon>Bacillota</taxon>
        <taxon>Bacilli</taxon>
        <taxon>Bacillales</taxon>
        <taxon>Bacillaceae</taxon>
        <taxon>Ornithinibacillus</taxon>
    </lineage>
</organism>
<feature type="chain" id="PRO_5046087206" description="Lipoprotein" evidence="1">
    <location>
        <begin position="23"/>
        <end position="142"/>
    </location>
</feature>
<name>A0ABW4W1G3_9BACI</name>
<accession>A0ABW4W1G3</accession>
<evidence type="ECO:0000256" key="1">
    <source>
        <dbReference type="SAM" id="SignalP"/>
    </source>
</evidence>
<dbReference type="RefSeq" id="WP_377557822.1">
    <property type="nucleotide sequence ID" value="NZ_JBHUHQ010000017.1"/>
</dbReference>
<feature type="signal peptide" evidence="1">
    <location>
        <begin position="1"/>
        <end position="22"/>
    </location>
</feature>
<dbReference type="Proteomes" id="UP001597383">
    <property type="component" value="Unassembled WGS sequence"/>
</dbReference>
<dbReference type="PROSITE" id="PS51257">
    <property type="entry name" value="PROKAR_LIPOPROTEIN"/>
    <property type="match status" value="1"/>
</dbReference>
<dbReference type="EMBL" id="JBHUHQ010000017">
    <property type="protein sequence ID" value="MFD2045186.1"/>
    <property type="molecule type" value="Genomic_DNA"/>
</dbReference>
<sequence>MKKRLIFLLLLAILLLSACSNSDELSGKTFDVSVMWSSPNSPSDNYKPLMRLEFSDGNIVKNTMGYEEGTYELKDDKLVIQFENENESLEIEFTLEESDNEFSEYSAEISDSDFQIEDSGQVSKYQGFYQKLWDRHFVFIER</sequence>
<evidence type="ECO:0008006" key="4">
    <source>
        <dbReference type="Google" id="ProtNLM"/>
    </source>
</evidence>
<proteinExistence type="predicted"/>
<evidence type="ECO:0000313" key="2">
    <source>
        <dbReference type="EMBL" id="MFD2045186.1"/>
    </source>
</evidence>
<keyword evidence="1" id="KW-0732">Signal</keyword>
<gene>
    <name evidence="2" type="ORF">ACFSJF_12975</name>
</gene>
<protein>
    <recommendedName>
        <fullName evidence="4">Lipoprotein</fullName>
    </recommendedName>
</protein>
<comment type="caution">
    <text evidence="2">The sequence shown here is derived from an EMBL/GenBank/DDBJ whole genome shotgun (WGS) entry which is preliminary data.</text>
</comment>
<evidence type="ECO:0000313" key="3">
    <source>
        <dbReference type="Proteomes" id="UP001597383"/>
    </source>
</evidence>
<reference evidence="3" key="1">
    <citation type="journal article" date="2019" name="Int. J. Syst. Evol. Microbiol.">
        <title>The Global Catalogue of Microorganisms (GCM) 10K type strain sequencing project: providing services to taxonomists for standard genome sequencing and annotation.</title>
        <authorList>
            <consortium name="The Broad Institute Genomics Platform"/>
            <consortium name="The Broad Institute Genome Sequencing Center for Infectious Disease"/>
            <person name="Wu L."/>
            <person name="Ma J."/>
        </authorList>
    </citation>
    <scope>NUCLEOTIDE SEQUENCE [LARGE SCALE GENOMIC DNA]</scope>
    <source>
        <strain evidence="3">R28</strain>
    </source>
</reference>